<evidence type="ECO:0000256" key="7">
    <source>
        <dbReference type="SAM" id="SignalP"/>
    </source>
</evidence>
<dbReference type="PANTHER" id="PTHR10430:SF16">
    <property type="entry name" value="PEROXIREDOXIN-5, MITOCHONDRIAL"/>
    <property type="match status" value="1"/>
</dbReference>
<dbReference type="PROSITE" id="PS51352">
    <property type="entry name" value="THIOREDOXIN_2"/>
    <property type="match status" value="1"/>
</dbReference>
<comment type="similarity">
    <text evidence="1 6">Belongs to the peroxiredoxin family. Prx5 subfamily.</text>
</comment>
<dbReference type="EC" id="1.11.1.15" evidence="9"/>
<reference evidence="9 10" key="1">
    <citation type="journal article" date="2015" name="Plant Cell">
        <title>Oil accumulation by the oleaginous diatom Fistulifera solaris as revealed by the genome and transcriptome.</title>
        <authorList>
            <person name="Tanaka T."/>
            <person name="Maeda Y."/>
            <person name="Veluchamy A."/>
            <person name="Tanaka M."/>
            <person name="Abida H."/>
            <person name="Marechal E."/>
            <person name="Bowler C."/>
            <person name="Muto M."/>
            <person name="Sunaga Y."/>
            <person name="Tanaka M."/>
            <person name="Yoshino T."/>
            <person name="Taniguchi T."/>
            <person name="Fukuda Y."/>
            <person name="Nemoto M."/>
            <person name="Matsumoto M."/>
            <person name="Wong P.S."/>
            <person name="Aburatani S."/>
            <person name="Fujibuchi W."/>
        </authorList>
    </citation>
    <scope>NUCLEOTIDE SEQUENCE [LARGE SCALE GENOMIC DNA]</scope>
    <source>
        <strain evidence="9 10">JPCC DA0580</strain>
    </source>
</reference>
<keyword evidence="2 6" id="KW-0575">Peroxidase</keyword>
<dbReference type="InterPro" id="IPR013766">
    <property type="entry name" value="Thioredoxin_domain"/>
</dbReference>
<accession>A0A1Z5JF96</accession>
<dbReference type="InterPro" id="IPR037944">
    <property type="entry name" value="PRX5-like"/>
</dbReference>
<dbReference type="SUPFAM" id="SSF52833">
    <property type="entry name" value="Thioredoxin-like"/>
    <property type="match status" value="1"/>
</dbReference>
<dbReference type="InterPro" id="IPR036249">
    <property type="entry name" value="Thioredoxin-like_sf"/>
</dbReference>
<comment type="caution">
    <text evidence="9">The sequence shown here is derived from an EMBL/GenBank/DDBJ whole genome shotgun (WGS) entry which is preliminary data.</text>
</comment>
<dbReference type="Gene3D" id="3.40.30.10">
    <property type="entry name" value="Glutaredoxin"/>
    <property type="match status" value="1"/>
</dbReference>
<dbReference type="GO" id="GO:0045454">
    <property type="term" value="P:cell redox homeostasis"/>
    <property type="evidence" value="ECO:0007669"/>
    <property type="project" value="TreeGrafter"/>
</dbReference>
<dbReference type="Pfam" id="PF08534">
    <property type="entry name" value="Redoxin"/>
    <property type="match status" value="1"/>
</dbReference>
<keyword evidence="7" id="KW-0732">Signal</keyword>
<dbReference type="AlphaFoldDB" id="A0A1Z5JF96"/>
<feature type="active site" description="Cysteine sulfenic acid (-SOH) intermediate" evidence="5">
    <location>
        <position position="83"/>
    </location>
</feature>
<proteinExistence type="inferred from homology"/>
<keyword evidence="3 6" id="KW-0049">Antioxidant</keyword>
<dbReference type="FunCoup" id="A0A1Z5JF96">
    <property type="interactions" value="273"/>
</dbReference>
<dbReference type="CDD" id="cd03013">
    <property type="entry name" value="PRX5_like"/>
    <property type="match status" value="1"/>
</dbReference>
<keyword evidence="10" id="KW-1185">Reference proteome</keyword>
<comment type="function">
    <text evidence="6">Thiol-specific peroxidase that catalyzes the reduction of hydrogen peroxide and organic hydroperoxides to water and alcohols, respectively. Plays a role in cell protection against oxidative stress by detoxifying peroxides.</text>
</comment>
<dbReference type="OrthoDB" id="1882547at2759"/>
<dbReference type="GO" id="GO:0034599">
    <property type="term" value="P:cellular response to oxidative stress"/>
    <property type="evidence" value="ECO:0007669"/>
    <property type="project" value="InterPro"/>
</dbReference>
<evidence type="ECO:0000256" key="4">
    <source>
        <dbReference type="ARBA" id="ARBA00023002"/>
    </source>
</evidence>
<dbReference type="GO" id="GO:0008379">
    <property type="term" value="F:thioredoxin peroxidase activity"/>
    <property type="evidence" value="ECO:0007669"/>
    <property type="project" value="InterPro"/>
</dbReference>
<evidence type="ECO:0000256" key="3">
    <source>
        <dbReference type="ARBA" id="ARBA00022862"/>
    </source>
</evidence>
<feature type="signal peptide" evidence="7">
    <location>
        <begin position="1"/>
        <end position="19"/>
    </location>
</feature>
<dbReference type="GO" id="GO:0005737">
    <property type="term" value="C:cytoplasm"/>
    <property type="evidence" value="ECO:0007669"/>
    <property type="project" value="TreeGrafter"/>
</dbReference>
<organism evidence="9 10">
    <name type="scientific">Fistulifera solaris</name>
    <name type="common">Oleaginous diatom</name>
    <dbReference type="NCBI Taxonomy" id="1519565"/>
    <lineage>
        <taxon>Eukaryota</taxon>
        <taxon>Sar</taxon>
        <taxon>Stramenopiles</taxon>
        <taxon>Ochrophyta</taxon>
        <taxon>Bacillariophyta</taxon>
        <taxon>Bacillariophyceae</taxon>
        <taxon>Bacillariophycidae</taxon>
        <taxon>Naviculales</taxon>
        <taxon>Naviculaceae</taxon>
        <taxon>Fistulifera</taxon>
    </lineage>
</organism>
<feature type="chain" id="PRO_5012938782" evidence="7">
    <location>
        <begin position="20"/>
        <end position="216"/>
    </location>
</feature>
<dbReference type="PANTHER" id="PTHR10430">
    <property type="entry name" value="PEROXIREDOXIN"/>
    <property type="match status" value="1"/>
</dbReference>
<sequence>MFKISLAFFLACLVATATCNPQHELAVDWTTPKKEGDMLPEVDFITRVQEGEEFAWKTVSTSHYCANKRIVIFALPGAFTPTCSASHLPGYHTNYADIKQAGIDEVYCLSVNDAFVMRQWGLAMDLTEENGDFTTVKMIPDGAAAFTRGMGMSTVWSSERGFGERSWRYSMVVKDCVIEKMFVEQPMLQNSGPDPYEVSDADTMLRYLKSNGLDEL</sequence>
<evidence type="ECO:0000313" key="9">
    <source>
        <dbReference type="EMBL" id="GAX12421.1"/>
    </source>
</evidence>
<dbReference type="GO" id="GO:0042744">
    <property type="term" value="P:hydrogen peroxide catabolic process"/>
    <property type="evidence" value="ECO:0007669"/>
    <property type="project" value="TreeGrafter"/>
</dbReference>
<dbReference type="EMBL" id="BDSP01000051">
    <property type="protein sequence ID" value="GAX12421.1"/>
    <property type="molecule type" value="Genomic_DNA"/>
</dbReference>
<evidence type="ECO:0000256" key="5">
    <source>
        <dbReference type="PIRSR" id="PIRSR637944-1"/>
    </source>
</evidence>
<evidence type="ECO:0000256" key="6">
    <source>
        <dbReference type="RuleBase" id="RU366011"/>
    </source>
</evidence>
<evidence type="ECO:0000313" key="10">
    <source>
        <dbReference type="Proteomes" id="UP000198406"/>
    </source>
</evidence>
<dbReference type="Proteomes" id="UP000198406">
    <property type="component" value="Unassembled WGS sequence"/>
</dbReference>
<gene>
    <name evidence="9" type="ORF">FisN_2Hu252</name>
</gene>
<evidence type="ECO:0000256" key="2">
    <source>
        <dbReference type="ARBA" id="ARBA00022559"/>
    </source>
</evidence>
<evidence type="ECO:0000256" key="1">
    <source>
        <dbReference type="ARBA" id="ARBA00010505"/>
    </source>
</evidence>
<feature type="domain" description="Thioredoxin" evidence="8">
    <location>
        <begin position="33"/>
        <end position="213"/>
    </location>
</feature>
<keyword evidence="4 6" id="KW-0560">Oxidoreductase</keyword>
<evidence type="ECO:0000259" key="8">
    <source>
        <dbReference type="PROSITE" id="PS51352"/>
    </source>
</evidence>
<dbReference type="InterPro" id="IPR013740">
    <property type="entry name" value="Redoxin"/>
</dbReference>
<name>A0A1Z5JF96_FISSO</name>
<dbReference type="InParanoid" id="A0A1Z5JF96"/>
<protein>
    <submittedName>
        <fullName evidence="9">Peroxiredoxin 5, atypical 2-Cys peroxiredoxin</fullName>
        <ecNumber evidence="9">1.11.1.15</ecNumber>
    </submittedName>
</protein>
<keyword evidence="6" id="KW-0676">Redox-active center</keyword>